<feature type="non-terminal residue" evidence="7">
    <location>
        <position position="1"/>
    </location>
</feature>
<evidence type="ECO:0000256" key="4">
    <source>
        <dbReference type="ARBA" id="ARBA00023157"/>
    </source>
</evidence>
<keyword evidence="3" id="KW-0677">Repeat</keyword>
<dbReference type="PROSITE" id="PS01186">
    <property type="entry name" value="EGF_2"/>
    <property type="match status" value="1"/>
</dbReference>
<evidence type="ECO:0000256" key="1">
    <source>
        <dbReference type="ARBA" id="ARBA00022536"/>
    </source>
</evidence>
<reference evidence="7" key="1">
    <citation type="thesis" date="2020" institute="ProQuest LLC" country="789 East Eisenhower Parkway, Ann Arbor, MI, USA">
        <title>Comparative Genomics and Chromosome Evolution.</title>
        <authorList>
            <person name="Mudd A.B."/>
        </authorList>
    </citation>
    <scope>NUCLEOTIDE SEQUENCE</scope>
    <source>
        <strain evidence="7">237g6f4</strain>
        <tissue evidence="7">Blood</tissue>
    </source>
</reference>
<dbReference type="Pfam" id="PF23301">
    <property type="entry name" value="EGF_PEAR1L"/>
    <property type="match status" value="1"/>
</dbReference>
<keyword evidence="4" id="KW-1015">Disulfide bond</keyword>
<dbReference type="EMBL" id="WNYA01006410">
    <property type="protein sequence ID" value="KAG8541877.1"/>
    <property type="molecule type" value="Genomic_DNA"/>
</dbReference>
<comment type="caution">
    <text evidence="7">The sequence shown here is derived from an EMBL/GenBank/DDBJ whole genome shotgun (WGS) entry which is preliminary data.</text>
</comment>
<protein>
    <recommendedName>
        <fullName evidence="6">EGF-like domain-containing protein</fullName>
    </recommendedName>
</protein>
<proteinExistence type="predicted"/>
<dbReference type="PANTHER" id="PTHR24050:SF24">
    <property type="entry name" value="EPIDERMAL GROWTH FACTOR-LIKE PROTEIN 6"/>
    <property type="match status" value="1"/>
</dbReference>
<keyword evidence="1" id="KW-0245">EGF-like domain</keyword>
<feature type="domain" description="EGF-like" evidence="6">
    <location>
        <begin position="114"/>
        <end position="125"/>
    </location>
</feature>
<keyword evidence="5" id="KW-0812">Transmembrane</keyword>
<dbReference type="InterPro" id="IPR057138">
    <property type="entry name" value="EGF_PEAR1L-like"/>
</dbReference>
<evidence type="ECO:0000259" key="6">
    <source>
        <dbReference type="PROSITE" id="PS01186"/>
    </source>
</evidence>
<dbReference type="InterPro" id="IPR052235">
    <property type="entry name" value="Nephronectin_domain"/>
</dbReference>
<evidence type="ECO:0000313" key="7">
    <source>
        <dbReference type="EMBL" id="KAG8541877.1"/>
    </source>
</evidence>
<keyword evidence="8" id="KW-1185">Reference proteome</keyword>
<feature type="transmembrane region" description="Helical" evidence="5">
    <location>
        <begin position="36"/>
        <end position="54"/>
    </location>
</feature>
<keyword evidence="5" id="KW-0472">Membrane</keyword>
<gene>
    <name evidence="7" type="ORF">GDO81_028083</name>
</gene>
<evidence type="ECO:0000313" key="8">
    <source>
        <dbReference type="Proteomes" id="UP000824782"/>
    </source>
</evidence>
<dbReference type="InterPro" id="IPR000742">
    <property type="entry name" value="EGF"/>
</dbReference>
<evidence type="ECO:0000256" key="3">
    <source>
        <dbReference type="ARBA" id="ARBA00022737"/>
    </source>
</evidence>
<sequence length="129" mass="14410">RDGVNSTTGILRTKDSNSTQLLRKKRLYLQVLRLDMWLLLWITLLALCFTSAAGRIPESSRNRRLIPSLLTPGLCRYGTRTECCYGWKQNSKGQCEAICEQGCKHGECVGPNKCKCFPGFTGNSCSQGM</sequence>
<dbReference type="PANTHER" id="PTHR24050">
    <property type="entry name" value="PA14 DOMAIN-CONTAINING PROTEIN"/>
    <property type="match status" value="1"/>
</dbReference>
<evidence type="ECO:0000256" key="2">
    <source>
        <dbReference type="ARBA" id="ARBA00022729"/>
    </source>
</evidence>
<dbReference type="Gene3D" id="2.10.25.10">
    <property type="entry name" value="Laminin"/>
    <property type="match status" value="1"/>
</dbReference>
<accession>A0AAV6Z3G6</accession>
<name>A0AAV6Z3G6_ENGPU</name>
<evidence type="ECO:0000256" key="5">
    <source>
        <dbReference type="SAM" id="Phobius"/>
    </source>
</evidence>
<organism evidence="7 8">
    <name type="scientific">Engystomops pustulosus</name>
    <name type="common">Tungara frog</name>
    <name type="synonym">Physalaemus pustulosus</name>
    <dbReference type="NCBI Taxonomy" id="76066"/>
    <lineage>
        <taxon>Eukaryota</taxon>
        <taxon>Metazoa</taxon>
        <taxon>Chordata</taxon>
        <taxon>Craniata</taxon>
        <taxon>Vertebrata</taxon>
        <taxon>Euteleostomi</taxon>
        <taxon>Amphibia</taxon>
        <taxon>Batrachia</taxon>
        <taxon>Anura</taxon>
        <taxon>Neobatrachia</taxon>
        <taxon>Hyloidea</taxon>
        <taxon>Leptodactylidae</taxon>
        <taxon>Leiuperinae</taxon>
        <taxon>Engystomops</taxon>
    </lineage>
</organism>
<dbReference type="Proteomes" id="UP000824782">
    <property type="component" value="Unassembled WGS sequence"/>
</dbReference>
<keyword evidence="5" id="KW-1133">Transmembrane helix</keyword>
<keyword evidence="2" id="KW-0732">Signal</keyword>
<dbReference type="AlphaFoldDB" id="A0AAV6Z3G6"/>